<accession>A0ABW7LUW9</accession>
<dbReference type="EMBL" id="JBINXB010000002">
    <property type="protein sequence ID" value="MFH6564779.1"/>
    <property type="molecule type" value="Genomic_DNA"/>
</dbReference>
<feature type="compositionally biased region" description="Basic and acidic residues" evidence="1">
    <location>
        <begin position="56"/>
        <end position="77"/>
    </location>
</feature>
<gene>
    <name evidence="2" type="ORF">ACHMWK_02060</name>
</gene>
<evidence type="ECO:0000313" key="3">
    <source>
        <dbReference type="Proteomes" id="UP001609821"/>
    </source>
</evidence>
<reference evidence="2 3" key="1">
    <citation type="submission" date="2024-10" db="EMBL/GenBank/DDBJ databases">
        <title>Aeromonas and Pseudomonas from the Cagarras Archipelago, Rio de Janeiro, Brazil.</title>
        <authorList>
            <person name="Canellas A.L.B."/>
            <person name="Laport M.S."/>
        </authorList>
    </citation>
    <scope>NUCLEOTIDE SEQUENCE [LARGE SCALE GENOMIC DNA]</scope>
    <source>
        <strain evidence="2 3">CPF-4</strain>
    </source>
</reference>
<dbReference type="RefSeq" id="WP_395246442.1">
    <property type="nucleotide sequence ID" value="NZ_JBINXA010000003.1"/>
</dbReference>
<comment type="caution">
    <text evidence="2">The sequence shown here is derived from an EMBL/GenBank/DDBJ whole genome shotgun (WGS) entry which is preliminary data.</text>
</comment>
<feature type="region of interest" description="Disordered" evidence="1">
    <location>
        <begin position="56"/>
        <end position="88"/>
    </location>
</feature>
<evidence type="ECO:0000313" key="2">
    <source>
        <dbReference type="EMBL" id="MFH6564779.1"/>
    </source>
</evidence>
<organism evidence="2 3">
    <name type="scientific">Pseudomonas kulmbachensis</name>
    <dbReference type="NCBI Taxonomy" id="3043408"/>
    <lineage>
        <taxon>Bacteria</taxon>
        <taxon>Pseudomonadati</taxon>
        <taxon>Pseudomonadota</taxon>
        <taxon>Gammaproteobacteria</taxon>
        <taxon>Pseudomonadales</taxon>
        <taxon>Pseudomonadaceae</taxon>
        <taxon>Pseudomonas</taxon>
    </lineage>
</organism>
<protein>
    <submittedName>
        <fullName evidence="2">Uncharacterized protein</fullName>
    </submittedName>
</protein>
<sequence>MPLLKNNNHGLTNNGHLSRQIYRVNLLAYIILPPLQKTAEHWSQICTRQTLPKNHFCADKAPPRHQDPHDNRPDNPRRNPTQQRAKPEISAFGEGYFWSGMAKMLFIVGQYLLKSIYIARIKSSADLKVDIAFASQLIF</sequence>
<dbReference type="Proteomes" id="UP001609821">
    <property type="component" value="Unassembled WGS sequence"/>
</dbReference>
<keyword evidence="3" id="KW-1185">Reference proteome</keyword>
<proteinExistence type="predicted"/>
<evidence type="ECO:0000256" key="1">
    <source>
        <dbReference type="SAM" id="MobiDB-lite"/>
    </source>
</evidence>
<name>A0ABW7LUW9_9PSED</name>